<feature type="compositionally biased region" description="Acidic residues" evidence="1">
    <location>
        <begin position="8"/>
        <end position="17"/>
    </location>
</feature>
<dbReference type="GO" id="GO:0006355">
    <property type="term" value="P:regulation of DNA-templated transcription"/>
    <property type="evidence" value="ECO:0007669"/>
    <property type="project" value="InterPro"/>
</dbReference>
<dbReference type="Pfam" id="PF01402">
    <property type="entry name" value="RHH_1"/>
    <property type="match status" value="1"/>
</dbReference>
<feature type="domain" description="Ribbon-helix-helix protein CopG" evidence="2">
    <location>
        <begin position="63"/>
        <end position="98"/>
    </location>
</feature>
<dbReference type="AlphaFoldDB" id="A0AAE3ZAT7"/>
<comment type="caution">
    <text evidence="3">The sequence shown here is derived from an EMBL/GenBank/DDBJ whole genome shotgun (WGS) entry which is preliminary data.</text>
</comment>
<dbReference type="SUPFAM" id="SSF47598">
    <property type="entry name" value="Ribbon-helix-helix"/>
    <property type="match status" value="1"/>
</dbReference>
<proteinExistence type="predicted"/>
<evidence type="ECO:0000313" key="3">
    <source>
        <dbReference type="EMBL" id="MDR7300226.1"/>
    </source>
</evidence>
<gene>
    <name evidence="3" type="ORF">JOF55_000407</name>
</gene>
<reference evidence="3" key="1">
    <citation type="submission" date="2023-07" db="EMBL/GenBank/DDBJ databases">
        <title>Sequencing the genomes of 1000 actinobacteria strains.</title>
        <authorList>
            <person name="Klenk H.-P."/>
        </authorList>
    </citation>
    <scope>NUCLEOTIDE SEQUENCE</scope>
    <source>
        <strain evidence="3">DSM 45977</strain>
    </source>
</reference>
<evidence type="ECO:0000259" key="2">
    <source>
        <dbReference type="Pfam" id="PF01402"/>
    </source>
</evidence>
<accession>A0AAE3ZAT7</accession>
<dbReference type="Proteomes" id="UP001180845">
    <property type="component" value="Unassembled WGS sequence"/>
</dbReference>
<dbReference type="InterPro" id="IPR002145">
    <property type="entry name" value="CopG"/>
</dbReference>
<sequence>MTRYTDGGDIDLDSEEVYDSHGRRITEQYAEEAADYDPTRVRPGRPSLSADAAPGEHSPQLRFRLPPELARRVRELAHREGRPLSDVGREALEEYLARH</sequence>
<evidence type="ECO:0000313" key="4">
    <source>
        <dbReference type="Proteomes" id="UP001180845"/>
    </source>
</evidence>
<dbReference type="EMBL" id="JAVDXW010000001">
    <property type="protein sequence ID" value="MDR7300226.1"/>
    <property type="molecule type" value="Genomic_DNA"/>
</dbReference>
<organism evidence="3 4">
    <name type="scientific">Haloactinomyces albus</name>
    <dbReference type="NCBI Taxonomy" id="1352928"/>
    <lineage>
        <taxon>Bacteria</taxon>
        <taxon>Bacillati</taxon>
        <taxon>Actinomycetota</taxon>
        <taxon>Actinomycetes</taxon>
        <taxon>Actinopolysporales</taxon>
        <taxon>Actinopolysporaceae</taxon>
        <taxon>Haloactinomyces</taxon>
    </lineage>
</organism>
<keyword evidence="4" id="KW-1185">Reference proteome</keyword>
<feature type="region of interest" description="Disordered" evidence="1">
    <location>
        <begin position="1"/>
        <end position="20"/>
    </location>
</feature>
<protein>
    <recommendedName>
        <fullName evidence="2">Ribbon-helix-helix protein CopG domain-containing protein</fullName>
    </recommendedName>
</protein>
<feature type="region of interest" description="Disordered" evidence="1">
    <location>
        <begin position="28"/>
        <end position="60"/>
    </location>
</feature>
<evidence type="ECO:0000256" key="1">
    <source>
        <dbReference type="SAM" id="MobiDB-lite"/>
    </source>
</evidence>
<dbReference type="InterPro" id="IPR010985">
    <property type="entry name" value="Ribbon_hlx_hlx"/>
</dbReference>
<name>A0AAE3ZAT7_9ACTN</name>
<dbReference type="RefSeq" id="WP_310268633.1">
    <property type="nucleotide sequence ID" value="NZ_JAVDXW010000001.1"/>
</dbReference>